<keyword evidence="1" id="KW-0812">Transmembrane</keyword>
<accession>A0ABY7ST90</accession>
<keyword evidence="1" id="KW-1133">Transmembrane helix</keyword>
<name>A0ABY7ST90_9RHOB</name>
<protein>
    <recommendedName>
        <fullName evidence="4">NfeD family protein</fullName>
    </recommendedName>
</protein>
<dbReference type="RefSeq" id="WP_272858316.1">
    <property type="nucleotide sequence ID" value="NZ_CP067134.1"/>
</dbReference>
<evidence type="ECO:0008006" key="4">
    <source>
        <dbReference type="Google" id="ProtNLM"/>
    </source>
</evidence>
<evidence type="ECO:0000256" key="1">
    <source>
        <dbReference type="SAM" id="Phobius"/>
    </source>
</evidence>
<keyword evidence="3" id="KW-1185">Reference proteome</keyword>
<feature type="transmembrane region" description="Helical" evidence="1">
    <location>
        <begin position="7"/>
        <end position="40"/>
    </location>
</feature>
<reference evidence="2 3" key="1">
    <citation type="submission" date="2021-01" db="EMBL/GenBank/DDBJ databases">
        <title>Biogeographic distribution of Paracoccus.</title>
        <authorList>
            <person name="Hollensteiner J."/>
            <person name="Leineberger J."/>
            <person name="Brinkhoff T."/>
            <person name="Daniel R."/>
        </authorList>
    </citation>
    <scope>NUCLEOTIDE SEQUENCE [LARGE SCALE GENOMIC DNA]</scope>
    <source>
        <strain evidence="2 3">LMG25392</strain>
    </source>
</reference>
<evidence type="ECO:0000313" key="2">
    <source>
        <dbReference type="EMBL" id="WCR10260.1"/>
    </source>
</evidence>
<keyword evidence="1" id="KW-0472">Membrane</keyword>
<evidence type="ECO:0000313" key="3">
    <source>
        <dbReference type="Proteomes" id="UP001218412"/>
    </source>
</evidence>
<proteinExistence type="predicted"/>
<dbReference type="EMBL" id="CP067134">
    <property type="protein sequence ID" value="WCR10260.1"/>
    <property type="molecule type" value="Genomic_DNA"/>
</dbReference>
<feature type="transmembrane region" description="Helical" evidence="1">
    <location>
        <begin position="46"/>
        <end position="69"/>
    </location>
</feature>
<dbReference type="Proteomes" id="UP001218412">
    <property type="component" value="Chromosome"/>
</dbReference>
<organism evidence="2 3">
    <name type="scientific">Paracoccus stylophorae</name>
    <dbReference type="NCBI Taxonomy" id="659350"/>
    <lineage>
        <taxon>Bacteria</taxon>
        <taxon>Pseudomonadati</taxon>
        <taxon>Pseudomonadota</taxon>
        <taxon>Alphaproteobacteria</taxon>
        <taxon>Rhodobacterales</taxon>
        <taxon>Paracoccaceae</taxon>
        <taxon>Paracoccus</taxon>
    </lineage>
</organism>
<sequence>MIWLNGWIWIAAALILAALELLAPGWVFIGLAAAVGLMGVLMLSDIWSAGLPVTLMVTGIGASIVWLILRRVAGRRRHRGE</sequence>
<gene>
    <name evidence="2" type="ORF">JHW45_14480</name>
</gene>